<accession>A0A0A8YN07</accession>
<protein>
    <submittedName>
        <fullName evidence="1">Uncharacterized protein</fullName>
    </submittedName>
</protein>
<dbReference type="AlphaFoldDB" id="A0A0A8YN07"/>
<proteinExistence type="predicted"/>
<organism evidence="1">
    <name type="scientific">Arundo donax</name>
    <name type="common">Giant reed</name>
    <name type="synonym">Donax arundinaceus</name>
    <dbReference type="NCBI Taxonomy" id="35708"/>
    <lineage>
        <taxon>Eukaryota</taxon>
        <taxon>Viridiplantae</taxon>
        <taxon>Streptophyta</taxon>
        <taxon>Embryophyta</taxon>
        <taxon>Tracheophyta</taxon>
        <taxon>Spermatophyta</taxon>
        <taxon>Magnoliopsida</taxon>
        <taxon>Liliopsida</taxon>
        <taxon>Poales</taxon>
        <taxon>Poaceae</taxon>
        <taxon>PACMAD clade</taxon>
        <taxon>Arundinoideae</taxon>
        <taxon>Arundineae</taxon>
        <taxon>Arundo</taxon>
    </lineage>
</organism>
<reference evidence="1" key="2">
    <citation type="journal article" date="2015" name="Data Brief">
        <title>Shoot transcriptome of the giant reed, Arundo donax.</title>
        <authorList>
            <person name="Barrero R.A."/>
            <person name="Guerrero F.D."/>
            <person name="Moolhuijzen P."/>
            <person name="Goolsby J.A."/>
            <person name="Tidwell J."/>
            <person name="Bellgard S.E."/>
            <person name="Bellgard M.I."/>
        </authorList>
    </citation>
    <scope>NUCLEOTIDE SEQUENCE</scope>
    <source>
        <tissue evidence="1">Shoot tissue taken approximately 20 cm above the soil surface</tissue>
    </source>
</reference>
<reference evidence="1" key="1">
    <citation type="submission" date="2014-09" db="EMBL/GenBank/DDBJ databases">
        <authorList>
            <person name="Magalhaes I.L.F."/>
            <person name="Oliveira U."/>
            <person name="Santos F.R."/>
            <person name="Vidigal T.H.D.A."/>
            <person name="Brescovit A.D."/>
            <person name="Santos A.J."/>
        </authorList>
    </citation>
    <scope>NUCLEOTIDE SEQUENCE</scope>
    <source>
        <tissue evidence="1">Shoot tissue taken approximately 20 cm above the soil surface</tissue>
    </source>
</reference>
<name>A0A0A8YN07_ARUDO</name>
<dbReference type="EMBL" id="GBRH01271410">
    <property type="protein sequence ID" value="JAD26485.1"/>
    <property type="molecule type" value="Transcribed_RNA"/>
</dbReference>
<evidence type="ECO:0000313" key="1">
    <source>
        <dbReference type="EMBL" id="JAD26485.1"/>
    </source>
</evidence>
<sequence length="39" mass="4643">MLLCKYLMITYKKRLIAQQNMLNLYSSPIQSQGQLRPKQ</sequence>